<organism evidence="2 3">
    <name type="scientific">Parerythrobacter lacustris</name>
    <dbReference type="NCBI Taxonomy" id="2969984"/>
    <lineage>
        <taxon>Bacteria</taxon>
        <taxon>Pseudomonadati</taxon>
        <taxon>Pseudomonadota</taxon>
        <taxon>Alphaproteobacteria</taxon>
        <taxon>Sphingomonadales</taxon>
        <taxon>Erythrobacteraceae</taxon>
        <taxon>Parerythrobacter</taxon>
    </lineage>
</organism>
<dbReference type="InterPro" id="IPR008962">
    <property type="entry name" value="PapD-like_sf"/>
</dbReference>
<evidence type="ECO:0000256" key="1">
    <source>
        <dbReference type="SAM" id="SignalP"/>
    </source>
</evidence>
<dbReference type="SUPFAM" id="SSF49354">
    <property type="entry name" value="PapD-like"/>
    <property type="match status" value="1"/>
</dbReference>
<protein>
    <recommendedName>
        <fullName evidence="4">Molecular chaperone</fullName>
    </recommendedName>
</protein>
<feature type="signal peptide" evidence="1">
    <location>
        <begin position="1"/>
        <end position="30"/>
    </location>
</feature>
<feature type="chain" id="PRO_5045602657" description="Molecular chaperone" evidence="1">
    <location>
        <begin position="31"/>
        <end position="310"/>
    </location>
</feature>
<evidence type="ECO:0000313" key="3">
    <source>
        <dbReference type="Proteomes" id="UP001206067"/>
    </source>
</evidence>
<dbReference type="Proteomes" id="UP001206067">
    <property type="component" value="Unassembled WGS sequence"/>
</dbReference>
<keyword evidence="1" id="KW-0732">Signal</keyword>
<comment type="caution">
    <text evidence="2">The sequence shown here is derived from an EMBL/GenBank/DDBJ whole genome shotgun (WGS) entry which is preliminary data.</text>
</comment>
<evidence type="ECO:0008006" key="4">
    <source>
        <dbReference type="Google" id="ProtNLM"/>
    </source>
</evidence>
<evidence type="ECO:0000313" key="2">
    <source>
        <dbReference type="EMBL" id="MCR2835186.1"/>
    </source>
</evidence>
<proteinExistence type="predicted"/>
<dbReference type="EMBL" id="JANKHH010000008">
    <property type="protein sequence ID" value="MCR2835186.1"/>
    <property type="molecule type" value="Genomic_DNA"/>
</dbReference>
<keyword evidence="3" id="KW-1185">Reference proteome</keyword>
<gene>
    <name evidence="2" type="ORF">NSO95_14650</name>
</gene>
<dbReference type="RefSeq" id="WP_257597078.1">
    <property type="nucleotide sequence ID" value="NZ_JANKHH010000008.1"/>
</dbReference>
<sequence length="310" mass="33429">MERPYPSRRYRTAAIALFATFAGLSTTALSQDASAPQVAPAPEGAVGGMGDINLYPKRVVINGRREIATIGLYNKTSNEGDYEIELQDMMMTPDGRLINFNDGLSEEDKAKVLKASDILRYSPRRVTLRANESQTIRMMARATNELPDGEYRSHFLALSVPREGSGGLSIDNAVGGAEGNAIGITIRPRFGISIPVIVRIGETTLDVSLSDPQVLTLPDGSRAIGITINRSGTRSAFGDFVVTAKGAPQPVSISRGIGVYPEIGQRKVLLPIEPETEARFLAPGAELTITYTDDDYEPGAQLAENTFVIR</sequence>
<reference evidence="2 3" key="1">
    <citation type="submission" date="2022-08" db="EMBL/GenBank/DDBJ databases">
        <title>Polyphasic taxonomy analysis of Qipengyuania sp.RS5-5.</title>
        <authorList>
            <person name="Xamxidin M."/>
            <person name="Wu M."/>
        </authorList>
    </citation>
    <scope>NUCLEOTIDE SEQUENCE [LARGE SCALE GENOMIC DNA]</scope>
    <source>
        <strain evidence="2 3">RS5-5</strain>
    </source>
</reference>
<name>A0ABT1XW53_9SPHN</name>
<accession>A0ABT1XW53</accession>